<keyword evidence="3" id="KW-1185">Reference proteome</keyword>
<feature type="compositionally biased region" description="Low complexity" evidence="1">
    <location>
        <begin position="446"/>
        <end position="477"/>
    </location>
</feature>
<accession>A0A250XS60</accession>
<evidence type="ECO:0000313" key="3">
    <source>
        <dbReference type="Proteomes" id="UP000232323"/>
    </source>
</evidence>
<evidence type="ECO:0000313" key="2">
    <source>
        <dbReference type="EMBL" id="GAX85779.1"/>
    </source>
</evidence>
<comment type="caution">
    <text evidence="2">The sequence shown here is derived from an EMBL/GenBank/DDBJ whole genome shotgun (WGS) entry which is preliminary data.</text>
</comment>
<dbReference type="EMBL" id="BEGY01000191">
    <property type="protein sequence ID" value="GAX85779.1"/>
    <property type="molecule type" value="Genomic_DNA"/>
</dbReference>
<dbReference type="Proteomes" id="UP000232323">
    <property type="component" value="Unassembled WGS sequence"/>
</dbReference>
<organism evidence="2 3">
    <name type="scientific">Chlamydomonas eustigma</name>
    <dbReference type="NCBI Taxonomy" id="1157962"/>
    <lineage>
        <taxon>Eukaryota</taxon>
        <taxon>Viridiplantae</taxon>
        <taxon>Chlorophyta</taxon>
        <taxon>core chlorophytes</taxon>
        <taxon>Chlorophyceae</taxon>
        <taxon>CS clade</taxon>
        <taxon>Chlamydomonadales</taxon>
        <taxon>Chlamydomonadaceae</taxon>
        <taxon>Chlamydomonas</taxon>
    </lineage>
</organism>
<feature type="region of interest" description="Disordered" evidence="1">
    <location>
        <begin position="515"/>
        <end position="542"/>
    </location>
</feature>
<proteinExistence type="predicted"/>
<reference evidence="2 3" key="1">
    <citation type="submission" date="2017-08" db="EMBL/GenBank/DDBJ databases">
        <title>Acidophilic green algal genome provides insights into adaptation to an acidic environment.</title>
        <authorList>
            <person name="Hirooka S."/>
            <person name="Hirose Y."/>
            <person name="Kanesaki Y."/>
            <person name="Higuchi S."/>
            <person name="Fujiwara T."/>
            <person name="Onuma R."/>
            <person name="Era A."/>
            <person name="Ohbayashi R."/>
            <person name="Uzuka A."/>
            <person name="Nozaki H."/>
            <person name="Yoshikawa H."/>
            <person name="Miyagishima S.Y."/>
        </authorList>
    </citation>
    <scope>NUCLEOTIDE SEQUENCE [LARGE SCALE GENOMIC DNA]</scope>
    <source>
        <strain evidence="2 3">NIES-2499</strain>
    </source>
</reference>
<sequence length="648" mass="69756">MDILRGIISRFKNGETPRNDCTGYLLIPTSISSSSNSKCTFLAEKKRALNALTVCLPTPYNPLGTAEAVDRIELNFGTSSITLADPLHVGKIHRNIDDVVGENKLVYVSYAHQATIEGNSTVRITLEKAEKANKGQYNAYGSHKITCWVTAEESSIPCHVQCGPVSRPMPCAPLCPTERVELYSGDWIRMGPVEGRIFFPAVQAQEVTRLLSGGMLVQPVSNHLDNWCSLEAALPSAGMAHVSSVPSKKALSDCTAQRPDHSAVVNMLAQGCDSLFRGISDLGPSMPYRAQDAGEPKKDAQAVYKAVCNTNENTALSGQGHEALNMSHALQMYHPQCGSSHPLDGSEELRGSLESLTGSDLYWRNRGEERQSWEQRASWEPDEVTSPLPIFAAALDDPAAEAQRLQDKRCSDTYNSGLYQRSDSSYLPTPNILPAATSQDLGSYCSSSGRSGKLLPSPSSRSSSDSRSTCSTSSSSCHQDRSSSVFTWVSGRRQAMSLDPLQAKVREQVSGGSTSYFTTIDNKPSPHSIRGDGSPTCSSITTSGASSRLTSFEYSASSTRSSTSGYQRDHSSAAFMLGASHAEADWMGETVTSTACKDRQARGREAAAAAAALLNFKMVQGERRRRLDAVVENSTVAGGLEEGESEGQ</sequence>
<gene>
    <name evidence="2" type="ORF">CEUSTIGMA_g13194.t1</name>
</gene>
<feature type="region of interest" description="Disordered" evidence="1">
    <location>
        <begin position="443"/>
        <end position="479"/>
    </location>
</feature>
<evidence type="ECO:0000256" key="1">
    <source>
        <dbReference type="SAM" id="MobiDB-lite"/>
    </source>
</evidence>
<name>A0A250XS60_9CHLO</name>
<protein>
    <submittedName>
        <fullName evidence="2">Uncharacterized protein</fullName>
    </submittedName>
</protein>
<dbReference type="AlphaFoldDB" id="A0A250XS60"/>